<comment type="pathway">
    <text evidence="1">Cofactor biosynthesis; riboflavin biosynthesis.</text>
</comment>
<keyword evidence="6" id="KW-1185">Reference proteome</keyword>
<comment type="caution">
    <text evidence="5">The sequence shown here is derived from an EMBL/GenBank/DDBJ whole genome shotgun (WGS) entry which is preliminary data.</text>
</comment>
<evidence type="ECO:0000256" key="3">
    <source>
        <dbReference type="ARBA" id="ARBA00023002"/>
    </source>
</evidence>
<dbReference type="Pfam" id="PF01872">
    <property type="entry name" value="RibD_C"/>
    <property type="match status" value="1"/>
</dbReference>
<gene>
    <name evidence="5" type="ORF">JM949_02870</name>
</gene>
<dbReference type="SUPFAM" id="SSF53597">
    <property type="entry name" value="Dihydrofolate reductase-like"/>
    <property type="match status" value="1"/>
</dbReference>
<proteinExistence type="predicted"/>
<feature type="domain" description="Bacterial bifunctional deaminase-reductase C-terminal" evidence="4">
    <location>
        <begin position="5"/>
        <end position="216"/>
    </location>
</feature>
<dbReference type="InterPro" id="IPR024072">
    <property type="entry name" value="DHFR-like_dom_sf"/>
</dbReference>
<dbReference type="RefSeq" id="WP_203146906.1">
    <property type="nucleotide sequence ID" value="NZ_JAEVHL010000007.1"/>
</dbReference>
<dbReference type="Proteomes" id="UP000622245">
    <property type="component" value="Unassembled WGS sequence"/>
</dbReference>
<sequence>MSDRPYVLLKCAMSLDGYIDTAGSTRLILSNKQDLDRVDAVRAACDAILVGANTVRRDNPRLMVRSEARREARTAAGLSATPVKVTVSRGGDLDPTAAFFTTGDIEKIVYCETSAIAKQREHLGSVATVADGGDPLSFPRVLADLAGRGIGRLLVEGGSSVHTALLTADLADELHLVVAPFFVGEADAPRFVNPGSFSWTSTSRARLVEVRQVGDVVFHRYALSDRFASIG</sequence>
<evidence type="ECO:0000313" key="6">
    <source>
        <dbReference type="Proteomes" id="UP000622245"/>
    </source>
</evidence>
<dbReference type="Gene3D" id="3.40.430.10">
    <property type="entry name" value="Dihydrofolate Reductase, subunit A"/>
    <property type="match status" value="1"/>
</dbReference>
<evidence type="ECO:0000313" key="5">
    <source>
        <dbReference type="EMBL" id="MBM0274482.1"/>
    </source>
</evidence>
<keyword evidence="3" id="KW-0560">Oxidoreductase</keyword>
<keyword evidence="2" id="KW-0521">NADP</keyword>
<accession>A0ABS1YAV4</accession>
<dbReference type="PANTHER" id="PTHR38011">
    <property type="entry name" value="DIHYDROFOLATE REDUCTASE FAMILY PROTEIN (AFU_ORTHOLOGUE AFUA_8G06820)"/>
    <property type="match status" value="1"/>
</dbReference>
<reference evidence="5 6" key="1">
    <citation type="submission" date="2021-01" db="EMBL/GenBank/DDBJ databases">
        <title>Draft genome sequence of Micromonospora sp. strain STR1s_6.</title>
        <authorList>
            <person name="Karlyshev A."/>
            <person name="Jawad R."/>
        </authorList>
    </citation>
    <scope>NUCLEOTIDE SEQUENCE [LARGE SCALE GENOMIC DNA]</scope>
    <source>
        <strain evidence="5 6">STR1S-6</strain>
    </source>
</reference>
<protein>
    <submittedName>
        <fullName evidence="5">RibD family protein</fullName>
    </submittedName>
</protein>
<organism evidence="5 6">
    <name type="scientific">Micromonospora tarensis</name>
    <dbReference type="NCBI Taxonomy" id="2806100"/>
    <lineage>
        <taxon>Bacteria</taxon>
        <taxon>Bacillati</taxon>
        <taxon>Actinomycetota</taxon>
        <taxon>Actinomycetes</taxon>
        <taxon>Micromonosporales</taxon>
        <taxon>Micromonosporaceae</taxon>
        <taxon>Micromonospora</taxon>
    </lineage>
</organism>
<dbReference type="InterPro" id="IPR002734">
    <property type="entry name" value="RibDG_C"/>
</dbReference>
<dbReference type="InterPro" id="IPR050765">
    <property type="entry name" value="Riboflavin_Biosynth_HTPR"/>
</dbReference>
<evidence type="ECO:0000256" key="2">
    <source>
        <dbReference type="ARBA" id="ARBA00022857"/>
    </source>
</evidence>
<name>A0ABS1YAV4_9ACTN</name>
<evidence type="ECO:0000256" key="1">
    <source>
        <dbReference type="ARBA" id="ARBA00005104"/>
    </source>
</evidence>
<dbReference type="EMBL" id="JAEVHL010000007">
    <property type="protein sequence ID" value="MBM0274482.1"/>
    <property type="molecule type" value="Genomic_DNA"/>
</dbReference>
<dbReference type="PANTHER" id="PTHR38011:SF7">
    <property type="entry name" value="2,5-DIAMINO-6-RIBOSYLAMINO-4(3H)-PYRIMIDINONE 5'-PHOSPHATE REDUCTASE"/>
    <property type="match status" value="1"/>
</dbReference>
<evidence type="ECO:0000259" key="4">
    <source>
        <dbReference type="Pfam" id="PF01872"/>
    </source>
</evidence>